<keyword evidence="1" id="KW-0663">Pyridoxal phosphate</keyword>
<accession>A0A1I2C665</accession>
<gene>
    <name evidence="3" type="ORF">SAMN02799615_01363</name>
</gene>
<dbReference type="InterPro" id="IPR015424">
    <property type="entry name" value="PyrdxlP-dep_Trfase"/>
</dbReference>
<dbReference type="AlphaFoldDB" id="A0A1I2C665"/>
<organism evidence="3 4">
    <name type="scientific">Dyella marensis</name>
    <dbReference type="NCBI Taxonomy" id="500610"/>
    <lineage>
        <taxon>Bacteria</taxon>
        <taxon>Pseudomonadati</taxon>
        <taxon>Pseudomonadota</taxon>
        <taxon>Gammaproteobacteria</taxon>
        <taxon>Lysobacterales</taxon>
        <taxon>Rhodanobacteraceae</taxon>
        <taxon>Dyella</taxon>
    </lineage>
</organism>
<keyword evidence="3" id="KW-0456">Lyase</keyword>
<dbReference type="STRING" id="500610.SAMN02799615_01363"/>
<dbReference type="InterPro" id="IPR015421">
    <property type="entry name" value="PyrdxlP-dep_Trfase_major"/>
</dbReference>
<dbReference type="Pfam" id="PF00266">
    <property type="entry name" value="Aminotran_5"/>
    <property type="match status" value="1"/>
</dbReference>
<dbReference type="InterPro" id="IPR000192">
    <property type="entry name" value="Aminotrans_V_dom"/>
</dbReference>
<dbReference type="GO" id="GO:0016829">
    <property type="term" value="F:lyase activity"/>
    <property type="evidence" value="ECO:0007669"/>
    <property type="project" value="UniProtKB-KW"/>
</dbReference>
<dbReference type="EMBL" id="FONH01000003">
    <property type="protein sequence ID" value="SFE63333.1"/>
    <property type="molecule type" value="Genomic_DNA"/>
</dbReference>
<proteinExistence type="predicted"/>
<evidence type="ECO:0000259" key="2">
    <source>
        <dbReference type="Pfam" id="PF00266"/>
    </source>
</evidence>
<name>A0A1I2C665_9GAMM</name>
<dbReference type="PANTHER" id="PTHR43586">
    <property type="entry name" value="CYSTEINE DESULFURASE"/>
    <property type="match status" value="1"/>
</dbReference>
<keyword evidence="4" id="KW-1185">Reference proteome</keyword>
<protein>
    <submittedName>
        <fullName evidence="3">Selenocysteine lyase/Cysteine desulfurase</fullName>
    </submittedName>
</protein>
<dbReference type="InterPro" id="IPR015422">
    <property type="entry name" value="PyrdxlP-dep_Trfase_small"/>
</dbReference>
<reference evidence="4" key="1">
    <citation type="submission" date="2016-10" db="EMBL/GenBank/DDBJ databases">
        <authorList>
            <person name="Varghese N."/>
            <person name="Submissions S."/>
        </authorList>
    </citation>
    <scope>NUCLEOTIDE SEQUENCE [LARGE SCALE GENOMIC DNA]</scope>
    <source>
        <strain evidence="4">UNC178MFTsu3.1</strain>
    </source>
</reference>
<dbReference type="Gene3D" id="3.40.640.10">
    <property type="entry name" value="Type I PLP-dependent aspartate aminotransferase-like (Major domain)"/>
    <property type="match status" value="1"/>
</dbReference>
<feature type="domain" description="Aminotransferase class V" evidence="2">
    <location>
        <begin position="57"/>
        <end position="325"/>
    </location>
</feature>
<dbReference type="Proteomes" id="UP000199477">
    <property type="component" value="Unassembled WGS sequence"/>
</dbReference>
<dbReference type="RefSeq" id="WP_026636120.1">
    <property type="nucleotide sequence ID" value="NZ_FONH01000003.1"/>
</dbReference>
<evidence type="ECO:0000256" key="1">
    <source>
        <dbReference type="ARBA" id="ARBA00022898"/>
    </source>
</evidence>
<evidence type="ECO:0000313" key="3">
    <source>
        <dbReference type="EMBL" id="SFE63333.1"/>
    </source>
</evidence>
<evidence type="ECO:0000313" key="4">
    <source>
        <dbReference type="Proteomes" id="UP000199477"/>
    </source>
</evidence>
<dbReference type="PANTHER" id="PTHR43586:SF15">
    <property type="entry name" value="BLR3095 PROTEIN"/>
    <property type="match status" value="1"/>
</dbReference>
<sequence>MSLAIAPLLPRDVFDFPPGTLWLSHCKDGPVPRASAQRLSDLLSTELHPWALRWNEDFLDIQASLRQAGAALFGVDVHDLSLTTCTSTGLQAVSLGYPWKEGDEVLIPVGEFPSNRLPWLALECKGVRCREVALWPGQAVNAAVPPDASIEPEQHLLDAIGPSTRIVSVSWVRYQDGVRLDLAKLGRGCRERGVHLVVDGIQGAGTMVPSFEGVSAFATGGHKGLLGLQGQGLLWTDPVLRELLMPVGTWLSAPDAFSQSGTQAAASSPWAADGRRLEAGSPSILSCAALASSIQILLDHGGAPAIQAHVVGLQNALLAELAGSAAWVSEAARLDSLVRAGKVGSILSFVLSTDHCERLWKAAEAGGISTSIREGYLRIAFHGWHSGQDVERCAAWLLTASSSVDSGTHC</sequence>
<dbReference type="Gene3D" id="3.90.1150.10">
    <property type="entry name" value="Aspartate Aminotransferase, domain 1"/>
    <property type="match status" value="1"/>
</dbReference>
<dbReference type="SUPFAM" id="SSF53383">
    <property type="entry name" value="PLP-dependent transferases"/>
    <property type="match status" value="1"/>
</dbReference>